<name>A0A8T1V8B9_9STRA</name>
<gene>
    <name evidence="2" type="ORF">PHYPSEUDO_012028</name>
</gene>
<proteinExistence type="predicted"/>
<feature type="non-terminal residue" evidence="2">
    <location>
        <position position="151"/>
    </location>
</feature>
<protein>
    <submittedName>
        <fullName evidence="2">Uncharacterized protein</fullName>
    </submittedName>
</protein>
<comment type="caution">
    <text evidence="2">The sequence shown here is derived from an EMBL/GenBank/DDBJ whole genome shotgun (WGS) entry which is preliminary data.</text>
</comment>
<dbReference type="OrthoDB" id="166971at2759"/>
<keyword evidence="3" id="KW-1185">Reference proteome</keyword>
<organism evidence="2 3">
    <name type="scientific">Phytophthora pseudosyringae</name>
    <dbReference type="NCBI Taxonomy" id="221518"/>
    <lineage>
        <taxon>Eukaryota</taxon>
        <taxon>Sar</taxon>
        <taxon>Stramenopiles</taxon>
        <taxon>Oomycota</taxon>
        <taxon>Peronosporomycetes</taxon>
        <taxon>Peronosporales</taxon>
        <taxon>Peronosporaceae</taxon>
        <taxon>Phytophthora</taxon>
    </lineage>
</organism>
<sequence>MGATMTSDMNADNGMTSDQATTTDQDIGMTTGARGAPSLLVPVGVVTNKIDAKNNNILVSKSNILLSKSDRAQLAHTIESMVTNNPEAGPASAMTTEDLIGLLTRIATNPGILSNAAGIISAARSGNTGALAGHVVGLLGAALPAATPAVP</sequence>
<accession>A0A8T1V8B9</accession>
<feature type="compositionally biased region" description="Polar residues" evidence="1">
    <location>
        <begin position="1"/>
        <end position="25"/>
    </location>
</feature>
<dbReference type="Proteomes" id="UP000694044">
    <property type="component" value="Unassembled WGS sequence"/>
</dbReference>
<reference evidence="2" key="1">
    <citation type="submission" date="2021-02" db="EMBL/GenBank/DDBJ databases">
        <authorList>
            <person name="Palmer J.M."/>
        </authorList>
    </citation>
    <scope>NUCLEOTIDE SEQUENCE</scope>
    <source>
        <strain evidence="2">SCRP734</strain>
    </source>
</reference>
<evidence type="ECO:0000313" key="2">
    <source>
        <dbReference type="EMBL" id="KAG7377195.1"/>
    </source>
</evidence>
<evidence type="ECO:0000313" key="3">
    <source>
        <dbReference type="Proteomes" id="UP000694044"/>
    </source>
</evidence>
<dbReference type="AlphaFoldDB" id="A0A8T1V8B9"/>
<evidence type="ECO:0000256" key="1">
    <source>
        <dbReference type="SAM" id="MobiDB-lite"/>
    </source>
</evidence>
<dbReference type="EMBL" id="JAGDFM010000563">
    <property type="protein sequence ID" value="KAG7377195.1"/>
    <property type="molecule type" value="Genomic_DNA"/>
</dbReference>
<feature type="region of interest" description="Disordered" evidence="1">
    <location>
        <begin position="1"/>
        <end position="27"/>
    </location>
</feature>